<protein>
    <submittedName>
        <fullName evidence="1">Uncharacterized protein</fullName>
    </submittedName>
</protein>
<evidence type="ECO:0000313" key="2">
    <source>
        <dbReference type="Proteomes" id="UP000467841"/>
    </source>
</evidence>
<accession>A0A6D2JZ60</accession>
<sequence length="71" mass="7838">MTMCGSEKNSLPLLWGHRLLNQALSLVRTHQALLTRSRAWSLPCQCENMAFLVAALSFDCALKCAICVDGE</sequence>
<reference evidence="1" key="1">
    <citation type="submission" date="2020-01" db="EMBL/GenBank/DDBJ databases">
        <authorList>
            <person name="Mishra B."/>
        </authorList>
    </citation>
    <scope>NUCLEOTIDE SEQUENCE [LARGE SCALE GENOMIC DNA]</scope>
</reference>
<keyword evidence="2" id="KW-1185">Reference proteome</keyword>
<evidence type="ECO:0000313" key="1">
    <source>
        <dbReference type="EMBL" id="CAA7047151.1"/>
    </source>
</evidence>
<dbReference type="AlphaFoldDB" id="A0A6D2JZ60"/>
<name>A0A6D2JZ60_9BRAS</name>
<dbReference type="Proteomes" id="UP000467841">
    <property type="component" value="Unassembled WGS sequence"/>
</dbReference>
<dbReference type="EMBL" id="CACVBM020001363">
    <property type="protein sequence ID" value="CAA7047151.1"/>
    <property type="molecule type" value="Genomic_DNA"/>
</dbReference>
<proteinExistence type="predicted"/>
<gene>
    <name evidence="1" type="ORF">MERR_LOCUS34386</name>
</gene>
<organism evidence="1 2">
    <name type="scientific">Microthlaspi erraticum</name>
    <dbReference type="NCBI Taxonomy" id="1685480"/>
    <lineage>
        <taxon>Eukaryota</taxon>
        <taxon>Viridiplantae</taxon>
        <taxon>Streptophyta</taxon>
        <taxon>Embryophyta</taxon>
        <taxon>Tracheophyta</taxon>
        <taxon>Spermatophyta</taxon>
        <taxon>Magnoliopsida</taxon>
        <taxon>eudicotyledons</taxon>
        <taxon>Gunneridae</taxon>
        <taxon>Pentapetalae</taxon>
        <taxon>rosids</taxon>
        <taxon>malvids</taxon>
        <taxon>Brassicales</taxon>
        <taxon>Brassicaceae</taxon>
        <taxon>Coluteocarpeae</taxon>
        <taxon>Microthlaspi</taxon>
    </lineage>
</organism>
<comment type="caution">
    <text evidence="1">The sequence shown here is derived from an EMBL/GenBank/DDBJ whole genome shotgun (WGS) entry which is preliminary data.</text>
</comment>